<dbReference type="KEGG" id="bapi:BBC0122_015680"/>
<dbReference type="EMBL" id="CP015625">
    <property type="protein sequence ID" value="AQT47671.1"/>
    <property type="molecule type" value="Genomic_DNA"/>
</dbReference>
<evidence type="ECO:0000313" key="3">
    <source>
        <dbReference type="EMBL" id="AQT47671.1"/>
    </source>
</evidence>
<feature type="transmembrane region" description="Helical" evidence="2">
    <location>
        <begin position="6"/>
        <end position="30"/>
    </location>
</feature>
<feature type="region of interest" description="Disordered" evidence="1">
    <location>
        <begin position="128"/>
        <end position="206"/>
    </location>
</feature>
<organism evidence="3 4">
    <name type="scientific">Bartonella choladocola</name>
    <dbReference type="NCBI Taxonomy" id="2750995"/>
    <lineage>
        <taxon>Bacteria</taxon>
        <taxon>Pseudomonadati</taxon>
        <taxon>Pseudomonadota</taxon>
        <taxon>Alphaproteobacteria</taxon>
        <taxon>Hyphomicrobiales</taxon>
        <taxon>Bartonellaceae</taxon>
        <taxon>Bartonella</taxon>
    </lineage>
</organism>
<dbReference type="RefSeq" id="WP_077992835.1">
    <property type="nucleotide sequence ID" value="NZ_CP015625.1"/>
</dbReference>
<protein>
    <submittedName>
        <fullName evidence="3">Uncharacterized protein</fullName>
    </submittedName>
</protein>
<dbReference type="OrthoDB" id="9973768at2"/>
<keyword evidence="2" id="KW-0472">Membrane</keyword>
<feature type="transmembrane region" description="Helical" evidence="2">
    <location>
        <begin position="51"/>
        <end position="75"/>
    </location>
</feature>
<feature type="compositionally biased region" description="Pro residues" evidence="1">
    <location>
        <begin position="167"/>
        <end position="189"/>
    </location>
</feature>
<name>A0A1U9MJ46_9HYPH</name>
<reference evidence="3 4" key="1">
    <citation type="submission" date="2016-11" db="EMBL/GenBank/DDBJ databases">
        <title>Comparative genomics of Bartonella apis.</title>
        <authorList>
            <person name="Engel P."/>
        </authorList>
    </citation>
    <scope>NUCLEOTIDE SEQUENCE [LARGE SCALE GENOMIC DNA]</scope>
    <source>
        <strain evidence="3 4">BBC0122</strain>
    </source>
</reference>
<gene>
    <name evidence="3" type="ORF">BBC0122_015680</name>
</gene>
<accession>A0A1U9MJ46</accession>
<evidence type="ECO:0000256" key="2">
    <source>
        <dbReference type="SAM" id="Phobius"/>
    </source>
</evidence>
<evidence type="ECO:0000313" key="4">
    <source>
        <dbReference type="Proteomes" id="UP000189632"/>
    </source>
</evidence>
<dbReference type="AlphaFoldDB" id="A0A1U9MJ46"/>
<keyword evidence="2" id="KW-0812">Transmembrane</keyword>
<keyword evidence="2" id="KW-1133">Transmembrane helix</keyword>
<evidence type="ECO:0000256" key="1">
    <source>
        <dbReference type="SAM" id="MobiDB-lite"/>
    </source>
</evidence>
<feature type="compositionally biased region" description="Basic and acidic residues" evidence="1">
    <location>
        <begin position="130"/>
        <end position="147"/>
    </location>
</feature>
<feature type="transmembrane region" description="Helical" evidence="2">
    <location>
        <begin position="95"/>
        <end position="113"/>
    </location>
</feature>
<proteinExistence type="predicted"/>
<keyword evidence="4" id="KW-1185">Reference proteome</keyword>
<sequence length="206" mass="22513">MALIFLILGFIASIVLIYFFYSLVSAQPLSGQNHLRPALSNLSFTLIRQRFTGLGWVGVVLVFLAPVATAIIVSANLKAIAEATFFDTPIPDFTLLYLSLGFLGLIGFVFIIIGREFYSFSPVNASLEGDGNRHAPHPEPHHPEPHHPAPHHPAPHKVTPDHSPLKPAHPQPPLPENPAPLPEAEPVPRPEFVTTMKDDIPPTTTL</sequence>
<dbReference type="Proteomes" id="UP000189632">
    <property type="component" value="Chromosome"/>
</dbReference>